<dbReference type="AlphaFoldDB" id="A0A921DRB5"/>
<feature type="chain" id="PRO_5037113273" evidence="1">
    <location>
        <begin position="21"/>
        <end position="80"/>
    </location>
</feature>
<proteinExistence type="predicted"/>
<evidence type="ECO:0000313" key="3">
    <source>
        <dbReference type="EMBL" id="HJD97474.1"/>
    </source>
</evidence>
<organism evidence="3 4">
    <name type="scientific">Mailhella massiliensis</name>
    <dbReference type="NCBI Taxonomy" id="1903261"/>
    <lineage>
        <taxon>Bacteria</taxon>
        <taxon>Pseudomonadati</taxon>
        <taxon>Thermodesulfobacteriota</taxon>
        <taxon>Desulfovibrionia</taxon>
        <taxon>Desulfovibrionales</taxon>
        <taxon>Desulfovibrionaceae</taxon>
        <taxon>Mailhella</taxon>
    </lineage>
</organism>
<dbReference type="EMBL" id="DYZA01000151">
    <property type="protein sequence ID" value="HJD97474.1"/>
    <property type="molecule type" value="Genomic_DNA"/>
</dbReference>
<dbReference type="PROSITE" id="PS51257">
    <property type="entry name" value="PROKAR_LIPOPROTEIN"/>
    <property type="match status" value="1"/>
</dbReference>
<accession>A0A921DRB5</accession>
<comment type="caution">
    <text evidence="3">The sequence shown here is derived from an EMBL/GenBank/DDBJ whole genome shotgun (WGS) entry which is preliminary data.</text>
</comment>
<name>A0A921DRB5_9BACT</name>
<keyword evidence="1" id="KW-0732">Signal</keyword>
<reference evidence="3" key="1">
    <citation type="journal article" date="2021" name="PeerJ">
        <title>Extensive microbial diversity within the chicken gut microbiome revealed by metagenomics and culture.</title>
        <authorList>
            <person name="Gilroy R."/>
            <person name="Ravi A."/>
            <person name="Getino M."/>
            <person name="Pursley I."/>
            <person name="Horton D.L."/>
            <person name="Alikhan N.F."/>
            <person name="Baker D."/>
            <person name="Gharbi K."/>
            <person name="Hall N."/>
            <person name="Watson M."/>
            <person name="Adriaenssens E.M."/>
            <person name="Foster-Nyarko E."/>
            <person name="Jarju S."/>
            <person name="Secka A."/>
            <person name="Antonio M."/>
            <person name="Oren A."/>
            <person name="Chaudhuri R.R."/>
            <person name="La Ragione R."/>
            <person name="Hildebrand F."/>
            <person name="Pallen M.J."/>
        </authorList>
    </citation>
    <scope>NUCLEOTIDE SEQUENCE</scope>
    <source>
        <strain evidence="3">ChiGjej2B2-19336</strain>
    </source>
</reference>
<dbReference type="Proteomes" id="UP000698963">
    <property type="component" value="Unassembled WGS sequence"/>
</dbReference>
<dbReference type="RefSeq" id="WP_304122528.1">
    <property type="nucleotide sequence ID" value="NZ_DYZA01000151.1"/>
</dbReference>
<dbReference type="InterPro" id="IPR027367">
    <property type="entry name" value="Gly-zipper_YMGG"/>
</dbReference>
<protein>
    <submittedName>
        <fullName evidence="3">Cell envelope biogenesis protein OmpA</fullName>
    </submittedName>
</protein>
<evidence type="ECO:0000313" key="4">
    <source>
        <dbReference type="Proteomes" id="UP000698963"/>
    </source>
</evidence>
<sequence length="80" mass="7490">MKGYMAAGAALFFCASLVFGSVGCTHMNRTQQGALSGAGVGALAGAGISAIAGGSGTMGALIGGGIGALAGGIYGHERGR</sequence>
<dbReference type="Pfam" id="PF13441">
    <property type="entry name" value="Gly-zipper_YMGG"/>
    <property type="match status" value="1"/>
</dbReference>
<gene>
    <name evidence="3" type="ORF">K8W16_07500</name>
</gene>
<evidence type="ECO:0000259" key="2">
    <source>
        <dbReference type="Pfam" id="PF13441"/>
    </source>
</evidence>
<feature type="domain" description="YMGG-like Gly-zipper" evidence="2">
    <location>
        <begin position="32"/>
        <end position="76"/>
    </location>
</feature>
<evidence type="ECO:0000256" key="1">
    <source>
        <dbReference type="SAM" id="SignalP"/>
    </source>
</evidence>
<reference evidence="3" key="2">
    <citation type="submission" date="2021-09" db="EMBL/GenBank/DDBJ databases">
        <authorList>
            <person name="Gilroy R."/>
        </authorList>
    </citation>
    <scope>NUCLEOTIDE SEQUENCE</scope>
    <source>
        <strain evidence="3">ChiGjej2B2-19336</strain>
    </source>
</reference>
<feature type="signal peptide" evidence="1">
    <location>
        <begin position="1"/>
        <end position="20"/>
    </location>
</feature>